<feature type="binding site" evidence="11">
    <location>
        <position position="895"/>
    </location>
    <ligand>
        <name>Zn(2+)</name>
        <dbReference type="ChEBI" id="CHEBI:29105"/>
        <label>2</label>
    </ligand>
</feature>
<dbReference type="NCBIfam" id="TIGR02386">
    <property type="entry name" value="rpoC_TIGR"/>
    <property type="match status" value="1"/>
</dbReference>
<feature type="binding site" evidence="11">
    <location>
        <position position="60"/>
    </location>
    <ligand>
        <name>Zn(2+)</name>
        <dbReference type="ChEBI" id="CHEBI:29105"/>
        <label>1</label>
    </ligand>
</feature>
<feature type="binding site" evidence="11">
    <location>
        <position position="974"/>
    </location>
    <ligand>
        <name>Zn(2+)</name>
        <dbReference type="ChEBI" id="CHEBI:29105"/>
        <label>2</label>
    </ligand>
</feature>
<dbReference type="SMART" id="SM00663">
    <property type="entry name" value="RPOLA_N"/>
    <property type="match status" value="1"/>
</dbReference>
<dbReference type="SUPFAM" id="SSF64484">
    <property type="entry name" value="beta and beta-prime subunits of DNA dependent RNA-polymerase"/>
    <property type="match status" value="1"/>
</dbReference>
<dbReference type="HAMAP" id="MF_01322">
    <property type="entry name" value="RNApol_bact_RpoC"/>
    <property type="match status" value="1"/>
</dbReference>
<keyword evidence="13" id="KW-0175">Coiled coil</keyword>
<keyword evidence="6 11" id="KW-0479">Metal-binding</keyword>
<dbReference type="InterPro" id="IPR038120">
    <property type="entry name" value="Rpb1_funnel_sf"/>
</dbReference>
<evidence type="ECO:0000256" key="12">
    <source>
        <dbReference type="RuleBase" id="RU004279"/>
    </source>
</evidence>
<feature type="binding site" evidence="11">
    <location>
        <position position="536"/>
    </location>
    <ligand>
        <name>Mg(2+)</name>
        <dbReference type="ChEBI" id="CHEBI:18420"/>
    </ligand>
</feature>
<proteinExistence type="inferred from homology"/>
<dbReference type="EMBL" id="JGYV01000001">
    <property type="protein sequence ID" value="KFI66134.1"/>
    <property type="molecule type" value="Genomic_DNA"/>
</dbReference>
<evidence type="ECO:0000313" key="16">
    <source>
        <dbReference type="Proteomes" id="UP000029067"/>
    </source>
</evidence>
<evidence type="ECO:0000256" key="9">
    <source>
        <dbReference type="ARBA" id="ARBA00023163"/>
    </source>
</evidence>
<dbReference type="InterPro" id="IPR042102">
    <property type="entry name" value="RNA_pol_Rpb1_3_sf"/>
</dbReference>
<dbReference type="OrthoDB" id="9815296at2"/>
<dbReference type="InterPro" id="IPR007080">
    <property type="entry name" value="RNA_pol_Rpb1_1"/>
</dbReference>
<dbReference type="InterPro" id="IPR044893">
    <property type="entry name" value="RNA_pol_Rpb1_clamp_domain"/>
</dbReference>
<name>A0A087B534_9BIFI</name>
<evidence type="ECO:0000256" key="7">
    <source>
        <dbReference type="ARBA" id="ARBA00022833"/>
    </source>
</evidence>
<comment type="catalytic activity">
    <reaction evidence="10 11 12">
        <text>RNA(n) + a ribonucleoside 5'-triphosphate = RNA(n+1) + diphosphate</text>
        <dbReference type="Rhea" id="RHEA:21248"/>
        <dbReference type="Rhea" id="RHEA-COMP:14527"/>
        <dbReference type="Rhea" id="RHEA-COMP:17342"/>
        <dbReference type="ChEBI" id="CHEBI:33019"/>
        <dbReference type="ChEBI" id="CHEBI:61557"/>
        <dbReference type="ChEBI" id="CHEBI:140395"/>
        <dbReference type="EC" id="2.7.7.6"/>
    </reaction>
</comment>
<keyword evidence="8 11" id="KW-0460">Magnesium</keyword>
<dbReference type="InterPro" id="IPR045867">
    <property type="entry name" value="DNA-dir_RpoC_beta_prime"/>
</dbReference>
<dbReference type="PANTHER" id="PTHR19376">
    <property type="entry name" value="DNA-DIRECTED RNA POLYMERASE"/>
    <property type="match status" value="1"/>
</dbReference>
<feature type="binding site" evidence="11">
    <location>
        <position position="981"/>
    </location>
    <ligand>
        <name>Zn(2+)</name>
        <dbReference type="ChEBI" id="CHEBI:29105"/>
        <label>2</label>
    </ligand>
</feature>
<feature type="binding site" evidence="11">
    <location>
        <position position="78"/>
    </location>
    <ligand>
        <name>Zn(2+)</name>
        <dbReference type="ChEBI" id="CHEBI:29105"/>
        <label>1</label>
    </ligand>
</feature>
<feature type="binding site" evidence="11">
    <location>
        <position position="540"/>
    </location>
    <ligand>
        <name>Mg(2+)</name>
        <dbReference type="ChEBI" id="CHEBI:18420"/>
    </ligand>
</feature>
<dbReference type="InterPro" id="IPR007066">
    <property type="entry name" value="RNA_pol_Rpb1_3"/>
</dbReference>
<keyword evidence="3 11" id="KW-0240">DNA-directed RNA polymerase</keyword>
<dbReference type="Gene3D" id="2.40.40.20">
    <property type="match status" value="1"/>
</dbReference>
<evidence type="ECO:0000259" key="14">
    <source>
        <dbReference type="SMART" id="SM00663"/>
    </source>
</evidence>
<dbReference type="GO" id="GO:0000287">
    <property type="term" value="F:magnesium ion binding"/>
    <property type="evidence" value="ECO:0007669"/>
    <property type="project" value="UniProtKB-UniRule"/>
</dbReference>
<dbReference type="InterPro" id="IPR007081">
    <property type="entry name" value="RNA_pol_Rpb1_5"/>
</dbReference>
<dbReference type="InterPro" id="IPR000722">
    <property type="entry name" value="RNA_pol_asu"/>
</dbReference>
<dbReference type="InterPro" id="IPR012754">
    <property type="entry name" value="DNA-dir_RpoC_beta_prime_bact"/>
</dbReference>
<dbReference type="Pfam" id="PF04983">
    <property type="entry name" value="RNA_pol_Rpb1_3"/>
    <property type="match status" value="1"/>
</dbReference>
<evidence type="ECO:0000256" key="6">
    <source>
        <dbReference type="ARBA" id="ARBA00022723"/>
    </source>
</evidence>
<comment type="subunit">
    <text evidence="11">The RNAP catalytic core consists of 2 alpha, 1 beta, 1 beta' and 1 omega subunit. When a sigma factor is associated with the core the holoenzyme is formed, which can initiate transcription.</text>
</comment>
<dbReference type="eggNOG" id="COG0086">
    <property type="taxonomic scope" value="Bacteria"/>
</dbReference>
<organism evidence="15 16">
    <name type="scientific">Bifidobacterium cuniculi</name>
    <dbReference type="NCBI Taxonomy" id="1688"/>
    <lineage>
        <taxon>Bacteria</taxon>
        <taxon>Bacillati</taxon>
        <taxon>Actinomycetota</taxon>
        <taxon>Actinomycetes</taxon>
        <taxon>Bifidobacteriales</taxon>
        <taxon>Bifidobacteriaceae</taxon>
        <taxon>Bifidobacterium</taxon>
    </lineage>
</organism>
<dbReference type="STRING" id="1688.BCUN_0640"/>
<protein>
    <recommendedName>
        <fullName evidence="11">DNA-directed RNA polymerase subunit beta'</fullName>
        <shortName evidence="11">RNAP subunit beta'</shortName>
        <ecNumber evidence="11">2.7.7.6</ecNumber>
    </recommendedName>
    <alternativeName>
        <fullName evidence="11">RNA polymerase subunit beta'</fullName>
    </alternativeName>
    <alternativeName>
        <fullName evidence="11">Transcriptase subunit beta'</fullName>
    </alternativeName>
</protein>
<dbReference type="Gene3D" id="1.10.150.390">
    <property type="match status" value="1"/>
</dbReference>
<dbReference type="Pfam" id="PF05000">
    <property type="entry name" value="RNA_pol_Rpb1_4"/>
    <property type="match status" value="1"/>
</dbReference>
<evidence type="ECO:0000313" key="15">
    <source>
        <dbReference type="EMBL" id="KFI66134.1"/>
    </source>
</evidence>
<dbReference type="GO" id="GO:0000428">
    <property type="term" value="C:DNA-directed RNA polymerase complex"/>
    <property type="evidence" value="ECO:0007669"/>
    <property type="project" value="UniProtKB-KW"/>
</dbReference>
<keyword evidence="4 11" id="KW-0808">Transferase</keyword>
<evidence type="ECO:0000256" key="11">
    <source>
        <dbReference type="HAMAP-Rule" id="MF_01322"/>
    </source>
</evidence>
<dbReference type="Gene3D" id="1.10.132.30">
    <property type="match status" value="1"/>
</dbReference>
<dbReference type="Gene3D" id="4.10.860.120">
    <property type="entry name" value="RNA polymerase II, clamp domain"/>
    <property type="match status" value="1"/>
</dbReference>
<dbReference type="InterPro" id="IPR007083">
    <property type="entry name" value="RNA_pol_Rpb1_4"/>
</dbReference>
<dbReference type="Proteomes" id="UP000029067">
    <property type="component" value="Unassembled WGS sequence"/>
</dbReference>
<evidence type="ECO:0000256" key="1">
    <source>
        <dbReference type="ARBA" id="ARBA00004026"/>
    </source>
</evidence>
<dbReference type="FunFam" id="4.10.860.120:FF:000001">
    <property type="entry name" value="DNA-directed RNA polymerase subunit beta"/>
    <property type="match status" value="1"/>
</dbReference>
<evidence type="ECO:0000256" key="3">
    <source>
        <dbReference type="ARBA" id="ARBA00022478"/>
    </source>
</evidence>
<dbReference type="GO" id="GO:0003677">
    <property type="term" value="F:DNA binding"/>
    <property type="evidence" value="ECO:0007669"/>
    <property type="project" value="UniProtKB-UniRule"/>
</dbReference>
<dbReference type="GO" id="GO:0003899">
    <property type="term" value="F:DNA-directed RNA polymerase activity"/>
    <property type="evidence" value="ECO:0007669"/>
    <property type="project" value="UniProtKB-UniRule"/>
</dbReference>
<dbReference type="GO" id="GO:0006351">
    <property type="term" value="P:DNA-templated transcription"/>
    <property type="evidence" value="ECO:0007669"/>
    <property type="project" value="UniProtKB-UniRule"/>
</dbReference>
<dbReference type="Pfam" id="PF00623">
    <property type="entry name" value="RNA_pol_Rpb1_2"/>
    <property type="match status" value="1"/>
</dbReference>
<feature type="binding site" evidence="11">
    <location>
        <position position="62"/>
    </location>
    <ligand>
        <name>Zn(2+)</name>
        <dbReference type="ChEBI" id="CHEBI:29105"/>
        <label>1</label>
    </ligand>
</feature>
<dbReference type="PANTHER" id="PTHR19376:SF54">
    <property type="entry name" value="DNA-DIRECTED RNA POLYMERASE SUBUNIT BETA"/>
    <property type="match status" value="1"/>
</dbReference>
<feature type="binding site" evidence="11">
    <location>
        <position position="984"/>
    </location>
    <ligand>
        <name>Zn(2+)</name>
        <dbReference type="ChEBI" id="CHEBI:29105"/>
        <label>2</label>
    </ligand>
</feature>
<dbReference type="Pfam" id="PF04998">
    <property type="entry name" value="RNA_pol_Rpb1_5"/>
    <property type="match status" value="1"/>
</dbReference>
<feature type="binding site" evidence="11">
    <location>
        <position position="75"/>
    </location>
    <ligand>
        <name>Zn(2+)</name>
        <dbReference type="ChEBI" id="CHEBI:29105"/>
        <label>1</label>
    </ligand>
</feature>
<gene>
    <name evidence="11" type="primary">rpoC</name>
    <name evidence="15" type="ORF">BCUN_0640</name>
</gene>
<dbReference type="Gene3D" id="2.40.50.100">
    <property type="match status" value="1"/>
</dbReference>
<evidence type="ECO:0000256" key="4">
    <source>
        <dbReference type="ARBA" id="ARBA00022679"/>
    </source>
</evidence>
<dbReference type="EC" id="2.7.7.6" evidence="11"/>
<comment type="cofactor">
    <cofactor evidence="11">
        <name>Zn(2+)</name>
        <dbReference type="ChEBI" id="CHEBI:29105"/>
    </cofactor>
    <text evidence="11">Binds 2 Zn(2+) ions per subunit.</text>
</comment>
<feature type="coiled-coil region" evidence="13">
    <location>
        <begin position="152"/>
        <end position="187"/>
    </location>
</feature>
<evidence type="ECO:0000256" key="8">
    <source>
        <dbReference type="ARBA" id="ARBA00022842"/>
    </source>
</evidence>
<keyword evidence="16" id="KW-1185">Reference proteome</keyword>
<sequence>MLDVNAFDKLKIGLATADDIRGWSYGEVKKPETINYRTLKPEKDGLFGEQIFGPTRDWECACGKYKRVRFKGIVCERCGVEVTRSRVRRERMGHIELAAPVTHIWFFKGVPSRLGYLLGIAPKELEKVIYFASYMVTKVDEEARHNDLPDLQDEFDTEVKNLERRRDNEIEERARKVEADLAELEAEGEVKHSAKAKLRNGAERDMAAIRQRFDDQIARLSAVFDKFKSLKPGDMENDVDLWREMEDRYGDYFEGCMGAEAIKKRLQDFDLEAAAKELREEIETGTGQRKARALKRLKVVNAFLTTDNKPEAMVLDVIPVIPPDLRPMVQLDGGRFATSDLNDLYRRVINRNNRLKRLIELGAPEIMLNNEKRMLQEAVDSLFDNGRRGRPVTGASNRPLKSLSDMLKGKQGRFRQNLLGKRVDYSGRSVIVVGPSLRMHQCGLPKPMALELFKPFVIKRLVDLNYAQNMKSAKRLVDRGDSEVWGVLEEVISEHPVLLNRAPTLHRLGIQAFEPILVEGKAIHLPPLACAAFNADFDGDQMAVHLPLSAEAQAEARSLMMASDNILKPADGHTVTMPSQDMILGLYYLSTVVDGAKGQGRIFSSLDEAQMALDRGEIDMQAKVLIRLPEDFVLPKDWEPGEVTVVDPEPGSPDVVKEERFTDGSVLFATSLGRILFNGTLPVDYPFINEQAPKGKLSKIVDDIATRYSTQQVAAVLDALKDLGFTRAPWSGVTMAFSDIVAPEDRNEIIKGYEAEAAKVNSQYDMGLLTEEERRQELINLWTECTDKVADAMRENFHDDNNVNIMVQSGARGNWMQIRQIAGMRGLVANPKGEIIPRPVKSNYRDGLSVLEYFISQHGARKGLADTALRTAESGYLTRRLVDVSQEVIVREEDCGTHKGLVMKVAERDDDGNLVLVKAADGGPYSRLLATDVIDPADGQTVLYHAGDALSMDVLNDLVAHGVEEVKGRSVLTCESKRGVCAKCYGWSLATNKLVDVGEAVGIVAAQSIGEPGTQLTLRSFHSGGVASASDITQGLPRVTELFEARTPKGEAPIAEFAGTIKVEDSERGRQVILTPDDENVEAITYSVTRRAPMLVKDGEHVEAGTQLIEGSVDPKKILRILGPNAAQTNIVEEVHNVYRSQGVDIHDKHIEVIVHQMLRRVTVIDSGDTALLPGELVDRSRFLEANRKAVAAGGRPASGRPELMGITKASLATDSWLSAASFQETTRVLTEAALSEKEDDLKGLKENVIIGKLIPAGTGLARYRNATVEPDKAIRETIYPNFGLSDDALTGDFSDADLSDVDFSNIDFGDLKLGDDFNPDDFLDDNGGQSDLGDDFGDADFTL</sequence>
<dbReference type="CDD" id="cd02655">
    <property type="entry name" value="RNAP_beta'_C"/>
    <property type="match status" value="1"/>
</dbReference>
<dbReference type="Pfam" id="PF04997">
    <property type="entry name" value="RNA_pol_Rpb1_1"/>
    <property type="match status" value="1"/>
</dbReference>
<dbReference type="FunFam" id="1.10.150.390:FF:000002">
    <property type="entry name" value="DNA-directed RNA polymerase subunit beta"/>
    <property type="match status" value="1"/>
</dbReference>
<comment type="similarity">
    <text evidence="2 11 12">Belongs to the RNA polymerase beta' chain family.</text>
</comment>
<dbReference type="GO" id="GO:0008270">
    <property type="term" value="F:zinc ion binding"/>
    <property type="evidence" value="ECO:0007669"/>
    <property type="project" value="UniProtKB-UniRule"/>
</dbReference>
<accession>A0A087B534</accession>
<evidence type="ECO:0000256" key="5">
    <source>
        <dbReference type="ARBA" id="ARBA00022695"/>
    </source>
</evidence>
<feature type="binding site" evidence="11">
    <location>
        <position position="538"/>
    </location>
    <ligand>
        <name>Mg(2+)</name>
        <dbReference type="ChEBI" id="CHEBI:18420"/>
    </ligand>
</feature>
<dbReference type="CDD" id="cd01609">
    <property type="entry name" value="RNAP_beta'_N"/>
    <property type="match status" value="1"/>
</dbReference>
<evidence type="ECO:0000256" key="2">
    <source>
        <dbReference type="ARBA" id="ARBA00006460"/>
    </source>
</evidence>
<keyword evidence="5 11" id="KW-0548">Nucleotidyltransferase</keyword>
<evidence type="ECO:0000256" key="13">
    <source>
        <dbReference type="SAM" id="Coils"/>
    </source>
</evidence>
<dbReference type="Gene3D" id="1.10.274.100">
    <property type="entry name" value="RNA polymerase Rpb1, domain 3"/>
    <property type="match status" value="1"/>
</dbReference>
<comment type="function">
    <text evidence="1 11 12">DNA-dependent RNA polymerase catalyzes the transcription of DNA into RNA using the four ribonucleoside triphosphates as substrates.</text>
</comment>
<dbReference type="NCBIfam" id="NF011498">
    <property type="entry name" value="PRK14906.1"/>
    <property type="match status" value="1"/>
</dbReference>
<dbReference type="RefSeq" id="WP_033516685.1">
    <property type="nucleotide sequence ID" value="NZ_JGYV01000001.1"/>
</dbReference>
<reference evidence="15 16" key="1">
    <citation type="submission" date="2014-03" db="EMBL/GenBank/DDBJ databases">
        <title>Genomics of Bifidobacteria.</title>
        <authorList>
            <person name="Ventura M."/>
            <person name="Milani C."/>
            <person name="Lugli G.A."/>
        </authorList>
    </citation>
    <scope>NUCLEOTIDE SEQUENCE [LARGE SCALE GENOMIC DNA]</scope>
    <source>
        <strain evidence="15 16">LMG 10738</strain>
    </source>
</reference>
<keyword evidence="7 11" id="KW-0862">Zinc</keyword>
<comment type="caution">
    <text evidence="15">The sequence shown here is derived from an EMBL/GenBank/DDBJ whole genome shotgun (WGS) entry which is preliminary data.</text>
</comment>
<keyword evidence="9 11" id="KW-0804">Transcription</keyword>
<comment type="cofactor">
    <cofactor evidence="11">
        <name>Mg(2+)</name>
        <dbReference type="ChEBI" id="CHEBI:18420"/>
    </cofactor>
    <text evidence="11">Binds 1 Mg(2+) ion per subunit.</text>
</comment>
<dbReference type="Gene3D" id="1.10.40.90">
    <property type="match status" value="1"/>
</dbReference>
<dbReference type="InterPro" id="IPR006592">
    <property type="entry name" value="RNA_pol_N"/>
</dbReference>
<dbReference type="Gene3D" id="1.10.1790.20">
    <property type="match status" value="1"/>
</dbReference>
<evidence type="ECO:0000256" key="10">
    <source>
        <dbReference type="ARBA" id="ARBA00048552"/>
    </source>
</evidence>
<feature type="domain" description="RNA polymerase N-terminal" evidence="14">
    <location>
        <begin position="311"/>
        <end position="590"/>
    </location>
</feature>